<comment type="caution">
    <text evidence="1">The sequence shown here is derived from an EMBL/GenBank/DDBJ whole genome shotgun (WGS) entry which is preliminary data.</text>
</comment>
<dbReference type="OrthoDB" id="9780095at2"/>
<dbReference type="RefSeq" id="WP_007622238.1">
    <property type="nucleotide sequence ID" value="NZ_BAEO01000051.1"/>
</dbReference>
<gene>
    <name evidence="1" type="ORF">GARC_3414</name>
</gene>
<keyword evidence="2" id="KW-1185">Reference proteome</keyword>
<dbReference type="CDD" id="cd02440">
    <property type="entry name" value="AdoMet_MTases"/>
    <property type="match status" value="1"/>
</dbReference>
<dbReference type="Gene3D" id="3.40.50.150">
    <property type="entry name" value="Vaccinia Virus protein VP39"/>
    <property type="match status" value="1"/>
</dbReference>
<protein>
    <recommendedName>
        <fullName evidence="3">Methyltransferase domain-containing protein</fullName>
    </recommendedName>
</protein>
<dbReference type="Proteomes" id="UP000006327">
    <property type="component" value="Unassembled WGS sequence"/>
</dbReference>
<dbReference type="STRING" id="493475.GARC_3414"/>
<dbReference type="eggNOG" id="ENOG5033IX5">
    <property type="taxonomic scope" value="Bacteria"/>
</dbReference>
<evidence type="ECO:0008006" key="3">
    <source>
        <dbReference type="Google" id="ProtNLM"/>
    </source>
</evidence>
<dbReference type="SUPFAM" id="SSF53335">
    <property type="entry name" value="S-adenosyl-L-methionine-dependent methyltransferases"/>
    <property type="match status" value="1"/>
</dbReference>
<dbReference type="AlphaFoldDB" id="K6YQD5"/>
<organism evidence="1 2">
    <name type="scientific">Paraglaciecola arctica BSs20135</name>
    <dbReference type="NCBI Taxonomy" id="493475"/>
    <lineage>
        <taxon>Bacteria</taxon>
        <taxon>Pseudomonadati</taxon>
        <taxon>Pseudomonadota</taxon>
        <taxon>Gammaproteobacteria</taxon>
        <taxon>Alteromonadales</taxon>
        <taxon>Alteromonadaceae</taxon>
        <taxon>Paraglaciecola</taxon>
    </lineage>
</organism>
<name>K6YQD5_9ALTE</name>
<reference evidence="1 2" key="1">
    <citation type="journal article" date="2017" name="Antonie Van Leeuwenhoek">
        <title>Rhizobium rhizosphaerae sp. nov., a novel species isolated from rice rhizosphere.</title>
        <authorList>
            <person name="Zhao J.J."/>
            <person name="Zhang J."/>
            <person name="Zhang R.J."/>
            <person name="Zhang C.W."/>
            <person name="Yin H.Q."/>
            <person name="Zhang X.X."/>
        </authorList>
    </citation>
    <scope>NUCLEOTIDE SEQUENCE [LARGE SCALE GENOMIC DNA]</scope>
    <source>
        <strain evidence="1 2">BSs20135</strain>
    </source>
</reference>
<dbReference type="EMBL" id="BAEO01000051">
    <property type="protein sequence ID" value="GAC20372.1"/>
    <property type="molecule type" value="Genomic_DNA"/>
</dbReference>
<evidence type="ECO:0000313" key="1">
    <source>
        <dbReference type="EMBL" id="GAC20372.1"/>
    </source>
</evidence>
<dbReference type="InterPro" id="IPR029063">
    <property type="entry name" value="SAM-dependent_MTases_sf"/>
</dbReference>
<accession>K6YQD5</accession>
<evidence type="ECO:0000313" key="2">
    <source>
        <dbReference type="Proteomes" id="UP000006327"/>
    </source>
</evidence>
<sequence length="369" mass="41216">MEFDLQQAVLLHKSLQAHLLQTETLVANLVINLKPNSVLNITEINRVLAAIATNNHQVSKALLLISTKLAENNHNQTDPAIKSALIAAMDNSNQIRSWMAAWPQIDYLVRMQVPAKRRKLFHKTTAENDITISQLSAYDSAFEDLRVLLSTNSQGADALNHGCFPDISLPNSVFLENVHAAYRLMLAQGHATQSQFIDVGCGCGMKVLQASKFFNHAVGLEYDEGYANDAQKLLAQMYVQNTLIIHGDGITFDDYKDFNLVYFYRPMRDTELLKNLEDKITSSVTPGTILFAPYNQFFYRHKDLNCAPIGGSLYLAKSTKAQANALRRKAELTGTFFNKPGNPVPSIWDPIIKVSYEKGFGLDNSNKMT</sequence>
<proteinExistence type="predicted"/>